<feature type="compositionally biased region" description="Basic and acidic residues" evidence="1">
    <location>
        <begin position="899"/>
        <end position="908"/>
    </location>
</feature>
<feature type="compositionally biased region" description="Polar residues" evidence="1">
    <location>
        <begin position="439"/>
        <end position="455"/>
    </location>
</feature>
<proteinExistence type="predicted"/>
<dbReference type="InterPro" id="IPR045126">
    <property type="entry name" value="TRAPPC10/Trs130"/>
</dbReference>
<feature type="domain" description="TRAPPC10/Trs130 N-terminal" evidence="2">
    <location>
        <begin position="11"/>
        <end position="320"/>
    </location>
</feature>
<dbReference type="Pfam" id="PF23036">
    <property type="entry name" value="TRAPPC10_1st"/>
    <property type="match status" value="1"/>
</dbReference>
<evidence type="ECO:0000256" key="1">
    <source>
        <dbReference type="SAM" id="MobiDB-lite"/>
    </source>
</evidence>
<comment type="caution">
    <text evidence="3">The sequence shown here is derived from an EMBL/GenBank/DDBJ whole genome shotgun (WGS) entry which is preliminary data.</text>
</comment>
<dbReference type="GO" id="GO:1990071">
    <property type="term" value="C:TRAPPII protein complex"/>
    <property type="evidence" value="ECO:0007669"/>
    <property type="project" value="InterPro"/>
</dbReference>
<feature type="compositionally biased region" description="Polar residues" evidence="1">
    <location>
        <begin position="488"/>
        <end position="499"/>
    </location>
</feature>
<gene>
    <name evidence="3" type="ORF">WJX72_010517</name>
</gene>
<feature type="region of interest" description="Disordered" evidence="1">
    <location>
        <begin position="488"/>
        <end position="534"/>
    </location>
</feature>
<feature type="region of interest" description="Disordered" evidence="1">
    <location>
        <begin position="666"/>
        <end position="731"/>
    </location>
</feature>
<keyword evidence="4" id="KW-1185">Reference proteome</keyword>
<feature type="region of interest" description="Disordered" evidence="1">
    <location>
        <begin position="747"/>
        <end position="829"/>
    </location>
</feature>
<dbReference type="PANTHER" id="PTHR13251">
    <property type="entry name" value="EPILEPSY HOLOPROSENCEPHALY CANDIDATE 1/TMEM1"/>
    <property type="match status" value="1"/>
</dbReference>
<protein>
    <recommendedName>
        <fullName evidence="2">TRAPPC10/Trs130 N-terminal domain-containing protein</fullName>
    </recommendedName>
</protein>
<accession>A0AAW1Q734</accession>
<sequence>MVLEDFAARFAIAVEDLSGVWESISEVVQERLPLRNIVLRNKFGNGIAVNELQVQYLLSTDARFQRLQPHAHSPVTWFRNPYAYLILVAHEDVDEYKRVLRPQLRSLLERDKDPLGGVTEWVICYIRPAGADPLSKGARKVFETLRHDFNTRRRERCVRLDLPSARGRGSVAGMDDLERQLKDAVKASFEARAAAYDEEVRKLMAGRLDPGWSFSTLFLVKDSLAIMLEAAGLLEEALREYFELEACYLEGLAEGGALAGRDFGGTSDGDDVAELLKATWRETRRSVLHSGGLAEFHFRQYLFACQARVLLKLGRPEEVADRGLKFVQTFTELLDRREKAGRLPPLFRQAWAFSACLSLATTAARHHQALKPQAPEPAAPPEEPDAAHRRTTSFDEQPGDGGRQSAKMTRSYSANDLAESADNKASVNAHGSSPDLASKVSSQSETATTGDQGLSNGPGLESCATRAPSQDMLLKRISLKRLKVLSNNRAVSSDDSGSATPTEPPPAPPDNTTKPSQAALDKREQPRAARPAIPDIDWDLGVAADMDEKLALSKAGQRTSATAKALASTAATRVFYCLLGHLYASARLELMRMGHALGLSTDMHTSAMQQHGGSPVSSAMLDPANQQRRTPFGHMLAPAYSIDRASSTAILADAYKGAALLGTENAVSTPRSELRPREDPFGAARTSQSSAEAPPASRHRRNASAVLPGSSTPKKLSRFASSHLAAGSSRADMTELARAGASGISVAGSAREVESGGGSFSTQDMGSRHPSMVSTPGHQREAEEVAAEQAASEAGPSAEEAAERRSQRSDSKSEAADDTEPGQVDGTVGIRLTTDSQEENATDLQSLGPGLAPMGSVVGSLDSLQVMPSGSMPDADGIFDSSDPRFIEREVETASEASETPRSHKTDALARTASQQLSDAEQPVTPKSELRAALQHEFARAAAEAEAAEDAEAGAVPAAMVSTAAGRGTDGSSDAGTGPTAAARSLFRQLSNGGDEGPAPQWISDWRLKLALSCNELHQELWMALSNAAAACYSTCGRKRNGALMRADVAEALLKRGQTARAAAVIERQCQLFLEEGWRQLAAVMLPRLLACQQALAQLAQPHTCLQLLSLPASDISVGDVVTVTVEVVSMLPEPLVLEDVCLSLALLQEVAVAYSPRSQSKDRNDLAPGKGSSGGGMNAGAPSLGLARVSADSALETAVPSADGVRRGRAFVRMHSGQNREASGGAAAPTAGESVEVDVNVEYLAGCQRSHAARLAVPVTPPFRISLSARETGDKRVALQLQASSNLVYPVLIHSARVTPQQGFALEYSLAEMAGMLPLLVPPGSSTALAFFLTSQARTGGTRATHSRSAGSSVSILELEIERAPAEPLVAPPLEVKSEWGEPVLGAYALPVPPPPPELGTRSLLRHTCTLELAPDEGTPRSTVYVRLLGPFTAKLGVAVSLCWRLERSEAFVSKADAEVIQYEVQAEGDSWHPASQRCGCVGLPVRGGATATVEAAWLPTSLGMLPMPELHLRDVAHKEVFDVGSGNEFINVIA</sequence>
<dbReference type="GO" id="GO:0005829">
    <property type="term" value="C:cytosol"/>
    <property type="evidence" value="ECO:0007669"/>
    <property type="project" value="GOC"/>
</dbReference>
<evidence type="ECO:0000313" key="4">
    <source>
        <dbReference type="Proteomes" id="UP001489004"/>
    </source>
</evidence>
<name>A0AAW1Q734_9CHLO</name>
<dbReference type="GO" id="GO:0006891">
    <property type="term" value="P:intra-Golgi vesicle-mediated transport"/>
    <property type="evidence" value="ECO:0007669"/>
    <property type="project" value="TreeGrafter"/>
</dbReference>
<organism evidence="3 4">
    <name type="scientific">[Myrmecia] bisecta</name>
    <dbReference type="NCBI Taxonomy" id="41462"/>
    <lineage>
        <taxon>Eukaryota</taxon>
        <taxon>Viridiplantae</taxon>
        <taxon>Chlorophyta</taxon>
        <taxon>core chlorophytes</taxon>
        <taxon>Trebouxiophyceae</taxon>
        <taxon>Trebouxiales</taxon>
        <taxon>Trebouxiaceae</taxon>
        <taxon>Myrmecia</taxon>
    </lineage>
</organism>
<feature type="compositionally biased region" description="Low complexity" evidence="1">
    <location>
        <begin position="787"/>
        <end position="799"/>
    </location>
</feature>
<evidence type="ECO:0000259" key="2">
    <source>
        <dbReference type="Pfam" id="PF23036"/>
    </source>
</evidence>
<feature type="compositionally biased region" description="Basic and acidic residues" evidence="1">
    <location>
        <begin position="801"/>
        <end position="815"/>
    </location>
</feature>
<reference evidence="3 4" key="1">
    <citation type="journal article" date="2024" name="Nat. Commun.">
        <title>Phylogenomics reveals the evolutionary origins of lichenization in chlorophyte algae.</title>
        <authorList>
            <person name="Puginier C."/>
            <person name="Libourel C."/>
            <person name="Otte J."/>
            <person name="Skaloud P."/>
            <person name="Haon M."/>
            <person name="Grisel S."/>
            <person name="Petersen M."/>
            <person name="Berrin J.G."/>
            <person name="Delaux P.M."/>
            <person name="Dal Grande F."/>
            <person name="Keller J."/>
        </authorList>
    </citation>
    <scope>NUCLEOTIDE SEQUENCE [LARGE SCALE GENOMIC DNA]</scope>
    <source>
        <strain evidence="3 4">SAG 2043</strain>
    </source>
</reference>
<dbReference type="GO" id="GO:0034498">
    <property type="term" value="P:early endosome to Golgi transport"/>
    <property type="evidence" value="ECO:0007669"/>
    <property type="project" value="TreeGrafter"/>
</dbReference>
<feature type="region of interest" description="Disordered" evidence="1">
    <location>
        <begin position="1159"/>
        <end position="1182"/>
    </location>
</feature>
<feature type="region of interest" description="Disordered" evidence="1">
    <location>
        <begin position="891"/>
        <end position="927"/>
    </location>
</feature>
<dbReference type="InterPro" id="IPR056913">
    <property type="entry name" value="TRAPPC10/Trs130_N"/>
</dbReference>
<dbReference type="PANTHER" id="PTHR13251:SF3">
    <property type="entry name" value="TRAFFICKING PROTEIN PARTICLE COMPLEX SUBUNIT 10"/>
    <property type="match status" value="1"/>
</dbReference>
<feature type="region of interest" description="Disordered" evidence="1">
    <location>
        <begin position="367"/>
        <end position="466"/>
    </location>
</feature>
<dbReference type="Proteomes" id="UP001489004">
    <property type="component" value="Unassembled WGS sequence"/>
</dbReference>
<dbReference type="EMBL" id="JALJOR010000005">
    <property type="protein sequence ID" value="KAK9817157.1"/>
    <property type="molecule type" value="Genomic_DNA"/>
</dbReference>
<evidence type="ECO:0000313" key="3">
    <source>
        <dbReference type="EMBL" id="KAK9817157.1"/>
    </source>
</evidence>